<reference evidence="1" key="2">
    <citation type="submission" date="2023-01" db="EMBL/GenBank/DDBJ databases">
        <title>Draft genome sequence of Portibacter lacus strain NBRC 108769.</title>
        <authorList>
            <person name="Sun Q."/>
            <person name="Mori K."/>
        </authorList>
    </citation>
    <scope>NUCLEOTIDE SEQUENCE</scope>
    <source>
        <strain evidence="1">NBRC 108769</strain>
    </source>
</reference>
<sequence>MISSLKLHPNWSYPFKKFEIPDQPFNDIYKTHCDFLTALETVAEQLLAFWCLSNQETRNMVEVEKSFQVIFYENSVTNPERELKVLFEKWGIAFSPKYLNEISNSSASSIDNKKMNPKSQLFKWKKLLGSEEINRYQSILN</sequence>
<evidence type="ECO:0000313" key="1">
    <source>
        <dbReference type="EMBL" id="GLR19019.1"/>
    </source>
</evidence>
<organism evidence="1 2">
    <name type="scientific">Portibacter lacus</name>
    <dbReference type="NCBI Taxonomy" id="1099794"/>
    <lineage>
        <taxon>Bacteria</taxon>
        <taxon>Pseudomonadati</taxon>
        <taxon>Bacteroidota</taxon>
        <taxon>Saprospiria</taxon>
        <taxon>Saprospirales</taxon>
        <taxon>Haliscomenobacteraceae</taxon>
        <taxon>Portibacter</taxon>
    </lineage>
</organism>
<comment type="caution">
    <text evidence="1">The sequence shown here is derived from an EMBL/GenBank/DDBJ whole genome shotgun (WGS) entry which is preliminary data.</text>
</comment>
<dbReference type="InterPro" id="IPR027417">
    <property type="entry name" value="P-loop_NTPase"/>
</dbReference>
<evidence type="ECO:0008006" key="3">
    <source>
        <dbReference type="Google" id="ProtNLM"/>
    </source>
</evidence>
<dbReference type="EMBL" id="BSOH01000023">
    <property type="protein sequence ID" value="GLR19019.1"/>
    <property type="molecule type" value="Genomic_DNA"/>
</dbReference>
<keyword evidence="2" id="KW-1185">Reference proteome</keyword>
<accession>A0AA37WH67</accession>
<evidence type="ECO:0000313" key="2">
    <source>
        <dbReference type="Proteomes" id="UP001156666"/>
    </source>
</evidence>
<dbReference type="AlphaFoldDB" id="A0AA37WH67"/>
<dbReference type="Gene3D" id="3.40.50.300">
    <property type="entry name" value="P-loop containing nucleotide triphosphate hydrolases"/>
    <property type="match status" value="1"/>
</dbReference>
<protein>
    <recommendedName>
        <fullName evidence="3">Sulfotransferase domain-containing protein</fullName>
    </recommendedName>
</protein>
<name>A0AA37WH67_9BACT</name>
<reference evidence="1" key="1">
    <citation type="journal article" date="2014" name="Int. J. Syst. Evol. Microbiol.">
        <title>Complete genome sequence of Corynebacterium casei LMG S-19264T (=DSM 44701T), isolated from a smear-ripened cheese.</title>
        <authorList>
            <consortium name="US DOE Joint Genome Institute (JGI-PGF)"/>
            <person name="Walter F."/>
            <person name="Albersmeier A."/>
            <person name="Kalinowski J."/>
            <person name="Ruckert C."/>
        </authorList>
    </citation>
    <scope>NUCLEOTIDE SEQUENCE</scope>
    <source>
        <strain evidence="1">NBRC 108769</strain>
    </source>
</reference>
<proteinExistence type="predicted"/>
<dbReference type="SUPFAM" id="SSF52540">
    <property type="entry name" value="P-loop containing nucleoside triphosphate hydrolases"/>
    <property type="match status" value="1"/>
</dbReference>
<gene>
    <name evidence="1" type="ORF">GCM10007940_36350</name>
</gene>
<dbReference type="Proteomes" id="UP001156666">
    <property type="component" value="Unassembled WGS sequence"/>
</dbReference>